<dbReference type="SFLD" id="SFLDS00029">
    <property type="entry name" value="Radical_SAM"/>
    <property type="match status" value="1"/>
</dbReference>
<dbReference type="HAMAP" id="MF_01611">
    <property type="entry name" value="FO_synth_sub1"/>
    <property type="match status" value="1"/>
</dbReference>
<protein>
    <recommendedName>
        <fullName evidence="3">7,8-didemethyl-8-hydroxy-5-deazariboflavin synthase</fullName>
        <ecNumber evidence="3">4.3.1.32</ecNumber>
    </recommendedName>
</protein>
<accession>A0A1X7N668</accession>
<proteinExistence type="inferred from homology"/>
<evidence type="ECO:0000313" key="13">
    <source>
        <dbReference type="Proteomes" id="UP000193711"/>
    </source>
</evidence>
<evidence type="ECO:0000256" key="1">
    <source>
        <dbReference type="ARBA" id="ARBA00001966"/>
    </source>
</evidence>
<dbReference type="InterPro" id="IPR006638">
    <property type="entry name" value="Elp3/MiaA/NifB-like_rSAM"/>
</dbReference>
<dbReference type="GO" id="GO:0044689">
    <property type="term" value="F:7,8-didemethyl-8-hydroxy-5-deazariboflavin synthase activity"/>
    <property type="evidence" value="ECO:0007669"/>
    <property type="project" value="UniProtKB-EC"/>
</dbReference>
<dbReference type="OrthoDB" id="9802027at2"/>
<dbReference type="SMART" id="SM00729">
    <property type="entry name" value="Elp3"/>
    <property type="match status" value="1"/>
</dbReference>
<dbReference type="InterPro" id="IPR007197">
    <property type="entry name" value="rSAM"/>
</dbReference>
<evidence type="ECO:0000256" key="3">
    <source>
        <dbReference type="ARBA" id="ARBA00012126"/>
    </source>
</evidence>
<evidence type="ECO:0000256" key="9">
    <source>
        <dbReference type="ARBA" id="ARBA00023239"/>
    </source>
</evidence>
<comment type="cofactor">
    <cofactor evidence="1">
        <name>[4Fe-4S] cluster</name>
        <dbReference type="ChEBI" id="CHEBI:49883"/>
    </cofactor>
</comment>
<dbReference type="CDD" id="cd01335">
    <property type="entry name" value="Radical_SAM"/>
    <property type="match status" value="1"/>
</dbReference>
<dbReference type="Pfam" id="PF04055">
    <property type="entry name" value="Radical_SAM"/>
    <property type="match status" value="1"/>
</dbReference>
<organism evidence="12 13">
    <name type="scientific">Rathayibacter oskolensis</name>
    <dbReference type="NCBI Taxonomy" id="1891671"/>
    <lineage>
        <taxon>Bacteria</taxon>
        <taxon>Bacillati</taxon>
        <taxon>Actinomycetota</taxon>
        <taxon>Actinomycetes</taxon>
        <taxon>Micrococcales</taxon>
        <taxon>Microbacteriaceae</taxon>
        <taxon>Rathayibacter</taxon>
    </lineage>
</organism>
<keyword evidence="8" id="KW-0411">Iron-sulfur</keyword>
<name>A0A1X7N668_9MICO</name>
<dbReference type="GO" id="GO:0051539">
    <property type="term" value="F:4 iron, 4 sulfur cluster binding"/>
    <property type="evidence" value="ECO:0007669"/>
    <property type="project" value="UniProtKB-KW"/>
</dbReference>
<dbReference type="GO" id="GO:0046872">
    <property type="term" value="F:metal ion binding"/>
    <property type="evidence" value="ECO:0007669"/>
    <property type="project" value="UniProtKB-KW"/>
</dbReference>
<keyword evidence="7" id="KW-0408">Iron</keyword>
<dbReference type="SFLD" id="SFLDG01064">
    <property type="entry name" value="F420__menaquinone_cofactor_bio"/>
    <property type="match status" value="1"/>
</dbReference>
<evidence type="ECO:0000256" key="2">
    <source>
        <dbReference type="ARBA" id="ARBA00004712"/>
    </source>
</evidence>
<evidence type="ECO:0000313" key="12">
    <source>
        <dbReference type="EMBL" id="SMH32355.1"/>
    </source>
</evidence>
<comment type="pathway">
    <text evidence="2">Cofactor biosynthesis; coenzyme F0 biosynthesis.</text>
</comment>
<dbReference type="SFLD" id="SFLDF00294">
    <property type="entry name" value="7_8-didemethyl-8-hydroxy-5-dea"/>
    <property type="match status" value="1"/>
</dbReference>
<dbReference type="NCBIfam" id="NF004884">
    <property type="entry name" value="PRK06245.1"/>
    <property type="match status" value="1"/>
</dbReference>
<feature type="domain" description="Radical SAM core" evidence="11">
    <location>
        <begin position="58"/>
        <end position="310"/>
    </location>
</feature>
<keyword evidence="9" id="KW-0456">Lyase</keyword>
<dbReference type="NCBIfam" id="TIGR03550">
    <property type="entry name" value="F420_cofG"/>
    <property type="match status" value="1"/>
</dbReference>
<dbReference type="AlphaFoldDB" id="A0A1X7N668"/>
<evidence type="ECO:0000256" key="5">
    <source>
        <dbReference type="ARBA" id="ARBA00022691"/>
    </source>
</evidence>
<dbReference type="InterPro" id="IPR019939">
    <property type="entry name" value="CofG_family"/>
</dbReference>
<evidence type="ECO:0000256" key="6">
    <source>
        <dbReference type="ARBA" id="ARBA00022723"/>
    </source>
</evidence>
<comment type="catalytic activity">
    <reaction evidence="10">
        <text>5-amino-5-(4-hydroxybenzyl)-6-(D-ribitylimino)-5,6-dihydrouracil + S-adenosyl-L-methionine = 7,8-didemethyl-8-hydroxy-5-deazariboflavin + 5'-deoxyadenosine + L-methionine + NH4(+) + H(+)</text>
        <dbReference type="Rhea" id="RHEA:55204"/>
        <dbReference type="ChEBI" id="CHEBI:15378"/>
        <dbReference type="ChEBI" id="CHEBI:17319"/>
        <dbReference type="ChEBI" id="CHEBI:28938"/>
        <dbReference type="ChEBI" id="CHEBI:57844"/>
        <dbReference type="ChEBI" id="CHEBI:59789"/>
        <dbReference type="ChEBI" id="CHEBI:59904"/>
        <dbReference type="ChEBI" id="CHEBI:85936"/>
        <dbReference type="EC" id="4.3.1.32"/>
    </reaction>
</comment>
<dbReference type="PANTHER" id="PTHR43076">
    <property type="entry name" value="FO SYNTHASE (COFH)"/>
    <property type="match status" value="1"/>
</dbReference>
<evidence type="ECO:0000256" key="4">
    <source>
        <dbReference type="ARBA" id="ARBA00022485"/>
    </source>
</evidence>
<dbReference type="Proteomes" id="UP000193711">
    <property type="component" value="Unassembled WGS sequence"/>
</dbReference>
<keyword evidence="13" id="KW-1185">Reference proteome</keyword>
<dbReference type="InterPro" id="IPR034405">
    <property type="entry name" value="F420"/>
</dbReference>
<evidence type="ECO:0000256" key="10">
    <source>
        <dbReference type="ARBA" id="ARBA00048974"/>
    </source>
</evidence>
<dbReference type="EMBL" id="FXBM01000001">
    <property type="protein sequence ID" value="SMH32355.1"/>
    <property type="molecule type" value="Genomic_DNA"/>
</dbReference>
<keyword evidence="5" id="KW-0949">S-adenosyl-L-methionine</keyword>
<evidence type="ECO:0000256" key="7">
    <source>
        <dbReference type="ARBA" id="ARBA00023004"/>
    </source>
</evidence>
<evidence type="ECO:0000256" key="8">
    <source>
        <dbReference type="ARBA" id="ARBA00023014"/>
    </source>
</evidence>
<reference evidence="13" key="1">
    <citation type="submission" date="2017-04" db="EMBL/GenBank/DDBJ databases">
        <authorList>
            <person name="Varghese N."/>
            <person name="Submissions S."/>
        </authorList>
    </citation>
    <scope>NUCLEOTIDE SEQUENCE [LARGE SCALE GENOMIC DNA]</scope>
    <source>
        <strain evidence="13">VKM Ac-2121</strain>
    </source>
</reference>
<dbReference type="InterPro" id="IPR058240">
    <property type="entry name" value="rSAM_sf"/>
</dbReference>
<gene>
    <name evidence="12" type="ORF">SAMN06295885_0730</name>
</gene>
<dbReference type="InterPro" id="IPR013785">
    <property type="entry name" value="Aldolase_TIM"/>
</dbReference>
<dbReference type="Gene3D" id="3.20.20.70">
    <property type="entry name" value="Aldolase class I"/>
    <property type="match status" value="2"/>
</dbReference>
<sequence length="799" mass="86602">MTAATADLLARLADGEPITRTSAETLLSARGADLELLLEAAGRLRDEGLALRGRPAVITYSRKVFVPLTKLCRDRCHYCVFVETPGGLAAKRESTFMEPEEILEVARAGAALGCKEALFTLGDRPEDRWPVARAWLAEHGYASTLEYVRAMAVLVMTETGMVTHLNPGVMSWAELQRLRPVAPSMGMMLETTADRLWSEKGGVHYGSPDKDPALRLRVLEDAGRSRIPFTTGVLLGIGENQAERADALFAIRESHERWGHVQECIVQNFRAKPRTAMQNEVDLELQEYVANVAVARLVLGADVTIQAPPNLTDEQELGLLIRAGIDDWGGVSPLTADHVNPERPWPNIDDLARLTANAGYVLRERLTAHPQYLRDSPTWIDPRVEPYVLALADRESWLADESAAVLPRAYVETLAAPARPPAPGLAPVLERAAADPAGLGDSDYLALLEADGDDLEALAALADDVRREAVGDAVSVVANRNIDTSLWGAGGLTVELLEELADEAFALGATELCLQGALPPEHSGDDLLRIARTLKARQPGLHLHAFRLGEILDAALRTGRTPTEMLEALRDAGVDSVPGTAARILDDDVRRVLSAGTDPSVAEWRQSVTAAHRVGLRSTATMVYGHLETPEQQLAHLRTLAAIQDETGGFTEFIAMPFVPAEAAPDVVRLTRGGPTLRETRAVHAVARLLLHGRIPHVQTAWTKLGLHASQVLLRGGADDLGGLLLDGTRPEVGPEAHRSLDMATVARLAGEIGRGWRQRTTDYGIVAPDRALRPDAPTAPGVSRLRLPLRESRVRRVS</sequence>
<dbReference type="STRING" id="1891671.SAMN06295885_0730"/>
<dbReference type="RefSeq" id="WP_085475209.1">
    <property type="nucleotide sequence ID" value="NZ_FXBM01000001.1"/>
</dbReference>
<dbReference type="PROSITE" id="PS51918">
    <property type="entry name" value="RADICAL_SAM"/>
    <property type="match status" value="1"/>
</dbReference>
<dbReference type="GO" id="GO:0016765">
    <property type="term" value="F:transferase activity, transferring alkyl or aryl (other than methyl) groups"/>
    <property type="evidence" value="ECO:0007669"/>
    <property type="project" value="InterPro"/>
</dbReference>
<keyword evidence="6" id="KW-0479">Metal-binding</keyword>
<dbReference type="PANTHER" id="PTHR43076:SF1">
    <property type="entry name" value="LIPOYL SYNTHASE 2"/>
    <property type="match status" value="1"/>
</dbReference>
<dbReference type="SFLD" id="SFLDG01388">
    <property type="entry name" value="7_8-didemethyl-8-hydroxy-5-dea"/>
    <property type="match status" value="1"/>
</dbReference>
<keyword evidence="4" id="KW-0004">4Fe-4S</keyword>
<dbReference type="EC" id="4.3.1.32" evidence="3"/>
<evidence type="ECO:0000259" key="11">
    <source>
        <dbReference type="PROSITE" id="PS51918"/>
    </source>
</evidence>
<dbReference type="SUPFAM" id="SSF102114">
    <property type="entry name" value="Radical SAM enzymes"/>
    <property type="match status" value="2"/>
</dbReference>
<dbReference type="UniPathway" id="UPA00072"/>